<dbReference type="Pfam" id="PF04082">
    <property type="entry name" value="Fungal_trans"/>
    <property type="match status" value="1"/>
</dbReference>
<feature type="region of interest" description="Disordered" evidence="6">
    <location>
        <begin position="1"/>
        <end position="42"/>
    </location>
</feature>
<feature type="region of interest" description="Disordered" evidence="6">
    <location>
        <begin position="854"/>
        <end position="918"/>
    </location>
</feature>
<gene>
    <name evidence="8" type="ORF">AnigIFM63604_006138</name>
</gene>
<comment type="caution">
    <text evidence="8">The sequence shown here is derived from an EMBL/GenBank/DDBJ whole genome shotgun (WGS) entry which is preliminary data.</text>
</comment>
<keyword evidence="5" id="KW-0539">Nucleus</keyword>
<keyword evidence="4" id="KW-0804">Transcription</keyword>
<dbReference type="GO" id="GO:0009893">
    <property type="term" value="P:positive regulation of metabolic process"/>
    <property type="evidence" value="ECO:0007669"/>
    <property type="project" value="UniProtKB-ARBA"/>
</dbReference>
<accession>A0A9W6AE03</accession>
<evidence type="ECO:0000259" key="7">
    <source>
        <dbReference type="PROSITE" id="PS50048"/>
    </source>
</evidence>
<dbReference type="InterPro" id="IPR053181">
    <property type="entry name" value="EcdB-like_regulator"/>
</dbReference>
<evidence type="ECO:0000256" key="6">
    <source>
        <dbReference type="SAM" id="MobiDB-lite"/>
    </source>
</evidence>
<evidence type="ECO:0000256" key="5">
    <source>
        <dbReference type="ARBA" id="ARBA00023242"/>
    </source>
</evidence>
<reference evidence="8" key="1">
    <citation type="submission" date="2022-07" db="EMBL/GenBank/DDBJ databases">
        <title>Taxonomy of Aspergillus series Nigri: significant species reduction supported by multi-species coalescent approaches.</title>
        <authorList>
            <person name="Bian C."/>
            <person name="Kusuya Y."/>
            <person name="Sklenar F."/>
            <person name="D'hooge E."/>
            <person name="Yaguchi T."/>
            <person name="Takahashi H."/>
            <person name="Hubka V."/>
        </authorList>
    </citation>
    <scope>NUCLEOTIDE SEQUENCE</scope>
    <source>
        <strain evidence="8">IFM 63604</strain>
    </source>
</reference>
<evidence type="ECO:0000256" key="2">
    <source>
        <dbReference type="ARBA" id="ARBA00023015"/>
    </source>
</evidence>
<evidence type="ECO:0000256" key="4">
    <source>
        <dbReference type="ARBA" id="ARBA00023163"/>
    </source>
</evidence>
<dbReference type="Proteomes" id="UP001144191">
    <property type="component" value="Unassembled WGS sequence"/>
</dbReference>
<evidence type="ECO:0000256" key="1">
    <source>
        <dbReference type="ARBA" id="ARBA00022723"/>
    </source>
</evidence>
<organism evidence="8 9">
    <name type="scientific">Aspergillus niger</name>
    <dbReference type="NCBI Taxonomy" id="5061"/>
    <lineage>
        <taxon>Eukaryota</taxon>
        <taxon>Fungi</taxon>
        <taxon>Dikarya</taxon>
        <taxon>Ascomycota</taxon>
        <taxon>Pezizomycotina</taxon>
        <taxon>Eurotiomycetes</taxon>
        <taxon>Eurotiomycetidae</taxon>
        <taxon>Eurotiales</taxon>
        <taxon>Aspergillaceae</taxon>
        <taxon>Aspergillus</taxon>
        <taxon>Aspergillus subgen. Circumdati</taxon>
    </lineage>
</organism>
<keyword evidence="1" id="KW-0479">Metal-binding</keyword>
<evidence type="ECO:0000313" key="9">
    <source>
        <dbReference type="Proteomes" id="UP001144191"/>
    </source>
</evidence>
<dbReference type="PANTHER" id="PTHR47785:SF4">
    <property type="entry name" value="ZN(II)2CYS6 TRANSCRIPTION FACTOR (EUROFUNG)"/>
    <property type="match status" value="1"/>
</dbReference>
<feature type="region of interest" description="Disordered" evidence="6">
    <location>
        <begin position="418"/>
        <end position="438"/>
    </location>
</feature>
<dbReference type="InterPro" id="IPR036864">
    <property type="entry name" value="Zn2-C6_fun-type_DNA-bd_sf"/>
</dbReference>
<dbReference type="Gene3D" id="4.10.240.10">
    <property type="entry name" value="Zn(2)-C6 fungal-type DNA-binding domain"/>
    <property type="match status" value="1"/>
</dbReference>
<dbReference type="InterPro" id="IPR001138">
    <property type="entry name" value="Zn2Cys6_DnaBD"/>
</dbReference>
<dbReference type="PROSITE" id="PS50048">
    <property type="entry name" value="ZN2_CY6_FUNGAL_2"/>
    <property type="match status" value="1"/>
</dbReference>
<keyword evidence="3" id="KW-0238">DNA-binding</keyword>
<feature type="compositionally biased region" description="Polar residues" evidence="6">
    <location>
        <begin position="1"/>
        <end position="15"/>
    </location>
</feature>
<keyword evidence="2" id="KW-0805">Transcription regulation</keyword>
<sequence length="1036" mass="114572">MTAKLVQQTEASTGLASFPRGTSERTGWVHPSRPDYNDATTRSHRPALEAHKPVFPPSELNQSCGQDQLPLPYCPVYGEQPRVPPATQHTLPDPWSEPASEAHPSLIVALPGISRGVKPPNVLPLAMPHTAPAAYPSHPAYPPMNGTSHEPSTHSAPPEYRGCIPLSSQEAQSNSDAPLRPNQYLTPVPLHLSHTPAPYDSGNYNNPVLRIHQQRKAPRAQQACDQCRLRKAKCDEGRPACTHCEENNMICVYKEVPPHKQEKAAQPVLDRMQQLEDCLVEKLSHLQHLQSDNVLQLRQLINNAYIRERNFLVPEQLPKQTRHQIFREDPAEAFQDTKLPRDENGAVISEQSADDVLNNNQALITGEDGELSIPVEHTTAAHKLLSWPSIKTVLEPKVYDDDYVLRLEEQRGPICIYGRGEGDETSEDPVVTSPSTNPSTALEEAYIHSPSPSGPWGAINQSPSKLADIGLDDAGRVTTTPSTIRRYHESYMNHLHKLHPFVDQNDLEQKIQRFITTYCSGAGMELPRGAKRKRSCDAPQGTGCDIGDLAAVKAEEGPNIVEKSINNAIVLLVLALGCICEVQDRPVPGPIANHAGRMSTAGRPYPDDPNLRNLDVIPGLAFYAYATSILGNLQGANDLQHVQAALLAGLYAGQLAHPFQSHGWIAQAARTCQVLVRPERYGKMRDGPVKELYNFAYWTCFQLESDILAELDLPPSGISRSEARIALPNGRYTLSLPDDISAPSTMMMFFYSAQIHLRRCLNRIHTDLYKVDRPGQTHWSSSVQETLSMNLELWRSCLPETLKWKDSDPPSKDINVARMRAKYYGARYIIHRPLLYYALHYASQPNVNADAHASAGVSSVDNPAAPAASTVVPGPESQPVAPSMTHSQGATGMAHLSSDAAPSRNALPPDSTPGQSQRTYRELPMKLRRACKVCIESAIKSTEAFDGIEGRPILTNIFGTAHAQFGNMLVISATYKSNLSELVDRNDLERLLKRTIQFLLERRYISPSLRADARILTEIYERIFGEHAGSFTTCYD</sequence>
<dbReference type="PANTHER" id="PTHR47785">
    <property type="entry name" value="ZN(II)2CYS6 TRANSCRIPTION FACTOR (EUROFUNG)-RELATED-RELATED"/>
    <property type="match status" value="1"/>
</dbReference>
<feature type="domain" description="Zn(2)-C6 fungal-type" evidence="7">
    <location>
        <begin position="223"/>
        <end position="253"/>
    </location>
</feature>
<dbReference type="SUPFAM" id="SSF57701">
    <property type="entry name" value="Zn2/Cys6 DNA-binding domain"/>
    <property type="match status" value="1"/>
</dbReference>
<dbReference type="EMBL" id="BRPB01000356">
    <property type="protein sequence ID" value="GLA56241.1"/>
    <property type="molecule type" value="Genomic_DNA"/>
</dbReference>
<name>A0A9W6AE03_ASPNG</name>
<protein>
    <recommendedName>
        <fullName evidence="7">Zn(2)-C6 fungal-type domain-containing protein</fullName>
    </recommendedName>
</protein>
<dbReference type="Pfam" id="PF00172">
    <property type="entry name" value="Zn_clus"/>
    <property type="match status" value="1"/>
</dbReference>
<dbReference type="GO" id="GO:0008270">
    <property type="term" value="F:zinc ion binding"/>
    <property type="evidence" value="ECO:0007669"/>
    <property type="project" value="InterPro"/>
</dbReference>
<dbReference type="GO" id="GO:0000981">
    <property type="term" value="F:DNA-binding transcription factor activity, RNA polymerase II-specific"/>
    <property type="evidence" value="ECO:0007669"/>
    <property type="project" value="InterPro"/>
</dbReference>
<dbReference type="CDD" id="cd12148">
    <property type="entry name" value="fungal_TF_MHR"/>
    <property type="match status" value="1"/>
</dbReference>
<dbReference type="PROSITE" id="PS00463">
    <property type="entry name" value="ZN2_CY6_FUNGAL_1"/>
    <property type="match status" value="1"/>
</dbReference>
<dbReference type="CDD" id="cd00067">
    <property type="entry name" value="GAL4"/>
    <property type="match status" value="1"/>
</dbReference>
<dbReference type="SMART" id="SM00066">
    <property type="entry name" value="GAL4"/>
    <property type="match status" value="1"/>
</dbReference>
<dbReference type="AlphaFoldDB" id="A0A9W6AE03"/>
<evidence type="ECO:0000256" key="3">
    <source>
        <dbReference type="ARBA" id="ARBA00023125"/>
    </source>
</evidence>
<dbReference type="InterPro" id="IPR007219">
    <property type="entry name" value="XnlR_reg_dom"/>
</dbReference>
<dbReference type="GO" id="GO:0006351">
    <property type="term" value="P:DNA-templated transcription"/>
    <property type="evidence" value="ECO:0007669"/>
    <property type="project" value="InterPro"/>
</dbReference>
<evidence type="ECO:0000313" key="8">
    <source>
        <dbReference type="EMBL" id="GLA56241.1"/>
    </source>
</evidence>
<dbReference type="GO" id="GO:0003677">
    <property type="term" value="F:DNA binding"/>
    <property type="evidence" value="ECO:0007669"/>
    <property type="project" value="UniProtKB-KW"/>
</dbReference>
<proteinExistence type="predicted"/>